<feature type="binding site" evidence="14">
    <location>
        <position position="202"/>
    </location>
    <ligand>
        <name>a ubiquinone</name>
        <dbReference type="ChEBI" id="CHEBI:16389"/>
    </ligand>
</feature>
<dbReference type="PIR" id="T11323">
    <property type="entry name" value="T11323"/>
</dbReference>
<dbReference type="SUPFAM" id="SSF81342">
    <property type="entry name" value="Transmembrane di-heme cytochromes"/>
    <property type="match status" value="1"/>
</dbReference>
<feature type="transmembrane region" description="Helical" evidence="16">
    <location>
        <begin position="141"/>
        <end position="162"/>
    </location>
</feature>
<evidence type="ECO:0000256" key="2">
    <source>
        <dbReference type="ARBA" id="ARBA00013531"/>
    </source>
</evidence>
<sequence length="374" mass="43038">MLSLYNQPMFKALNEHFVFYQSPVIINYFWNFGSLAGVFLFIQILTGIFLAMFYIPSADAAFASVEFLMRDVNNGWFIRFMHVNGASFFFIVVYAHIFRAFFYSSFTYPREFVWFIGIIILFLIILTAFIGYVLPWGQISFWGATVITSIVTAIPLLGNDLVTWVWGGFNVDDPTLHRFFSLHYLMPFVLLGLVVVHILALHQYGSNNPIGISIDADKVTLHPYFTIKDLAGVFLIFIFYFYFVCFEPDFLNHPDNCIPANSIKTPVHIVPEWYFLVVYAILRSIPNKLLGILAILLVFVCFALLPIVYGYSSRAMLFRPFHSLFFWVWVGSCIGLGWVGGAPAATPYIEFGQLFSIYFFFYLIVINFIFSNLD</sequence>
<comment type="subcellular location">
    <subcellularLocation>
        <location evidence="1">Mitochondrion inner membrane</location>
        <topology evidence="1">Multi-pass membrane protein</topology>
    </subcellularLocation>
</comment>
<protein>
    <recommendedName>
        <fullName evidence="2 16">Cytochrome b</fullName>
    </recommendedName>
</protein>
<evidence type="ECO:0000259" key="18">
    <source>
        <dbReference type="PROSITE" id="PS51003"/>
    </source>
</evidence>
<dbReference type="AlphaFoldDB" id="Q9ZY19"/>
<keyword evidence="10 16" id="KW-1133">Transmembrane helix</keyword>
<feature type="domain" description="Cytochrome b/b6 C-terminal region profile" evidence="18">
    <location>
        <begin position="211"/>
        <end position="374"/>
    </location>
</feature>
<dbReference type="PROSITE" id="PS51003">
    <property type="entry name" value="CYTB_CTER"/>
    <property type="match status" value="1"/>
</dbReference>
<dbReference type="InterPro" id="IPR048259">
    <property type="entry name" value="Cytochrome_b_N_euk/bac"/>
</dbReference>
<feature type="binding site" description="axial binding residue" evidence="15">
    <location>
        <position position="82"/>
    </location>
    <ligand>
        <name>heme b</name>
        <dbReference type="ChEBI" id="CHEBI:60344"/>
        <label>b562</label>
    </ligand>
    <ligandPart>
        <name>Fe</name>
        <dbReference type="ChEBI" id="CHEBI:18248"/>
    </ligandPart>
</feature>
<evidence type="ECO:0000256" key="15">
    <source>
        <dbReference type="PIRSR" id="PIRSR038885-2"/>
    </source>
</evidence>
<feature type="binding site" description="axial binding residue" evidence="15">
    <location>
        <position position="197"/>
    </location>
    <ligand>
        <name>heme b</name>
        <dbReference type="ChEBI" id="CHEBI:60344"/>
        <label>b566</label>
    </ligand>
    <ligandPart>
        <name>Fe</name>
        <dbReference type="ChEBI" id="CHEBI:18248"/>
    </ligandPart>
</feature>
<keyword evidence="4 15" id="KW-0349">Heme</keyword>
<evidence type="ECO:0000313" key="19">
    <source>
        <dbReference type="EMBL" id="AAD19675.1"/>
    </source>
</evidence>
<feature type="transmembrane region" description="Helical" evidence="16">
    <location>
        <begin position="28"/>
        <end position="55"/>
    </location>
</feature>
<feature type="transmembrane region" description="Helical" evidence="16">
    <location>
        <begin position="221"/>
        <end position="243"/>
    </location>
</feature>
<evidence type="ECO:0000256" key="13">
    <source>
        <dbReference type="ARBA" id="ARBA00023136"/>
    </source>
</evidence>
<keyword evidence="19" id="KW-0560">Oxidoreductase</keyword>
<feature type="binding site" description="axial binding residue" evidence="15">
    <location>
        <position position="183"/>
    </location>
    <ligand>
        <name>heme b</name>
        <dbReference type="ChEBI" id="CHEBI:60344"/>
        <label>b562</label>
    </ligand>
    <ligandPart>
        <name>Fe</name>
        <dbReference type="ChEBI" id="CHEBI:18248"/>
    </ligandPart>
</feature>
<geneLocation type="mitochondrion" evidence="19"/>
<dbReference type="Pfam" id="PF00033">
    <property type="entry name" value="Cytochrome_B"/>
    <property type="match status" value="1"/>
</dbReference>
<dbReference type="SUPFAM" id="SSF81648">
    <property type="entry name" value="a domain/subunit of cytochrome bc1 complex (Ubiquinol-cytochrome c reductase)"/>
    <property type="match status" value="1"/>
</dbReference>
<keyword evidence="5 16" id="KW-0679">Respiratory chain</keyword>
<dbReference type="GeneID" id="800394"/>
<dbReference type="GO" id="GO:0045275">
    <property type="term" value="C:respiratory chain complex III"/>
    <property type="evidence" value="ECO:0007669"/>
    <property type="project" value="InterPro"/>
</dbReference>
<evidence type="ECO:0000256" key="7">
    <source>
        <dbReference type="ARBA" id="ARBA00022723"/>
    </source>
</evidence>
<feature type="transmembrane region" description="Helical" evidence="16">
    <location>
        <begin position="324"/>
        <end position="345"/>
    </location>
</feature>
<evidence type="ECO:0000256" key="14">
    <source>
        <dbReference type="PIRSR" id="PIRSR038885-1"/>
    </source>
</evidence>
<accession>Q9ZY19</accession>
<comment type="similarity">
    <text evidence="16">Belongs to the cytochrome b family.</text>
</comment>
<dbReference type="EMBL" id="AF116775">
    <property type="protein sequence ID" value="AAD19675.1"/>
    <property type="molecule type" value="Genomic_DNA"/>
</dbReference>
<evidence type="ECO:0000256" key="9">
    <source>
        <dbReference type="ARBA" id="ARBA00022982"/>
    </source>
</evidence>
<evidence type="ECO:0000259" key="17">
    <source>
        <dbReference type="PROSITE" id="PS51002"/>
    </source>
</evidence>
<dbReference type="GO" id="GO:0006122">
    <property type="term" value="P:mitochondrial electron transport, ubiquinol to cytochrome c"/>
    <property type="evidence" value="ECO:0007669"/>
    <property type="project" value="TreeGrafter"/>
</dbReference>
<feature type="transmembrane region" description="Helical" evidence="16">
    <location>
        <begin position="76"/>
        <end position="97"/>
    </location>
</feature>
<dbReference type="InterPro" id="IPR016174">
    <property type="entry name" value="Di-haem_cyt_TM"/>
</dbReference>
<dbReference type="InterPro" id="IPR005797">
    <property type="entry name" value="Cyt_b/b6_N"/>
</dbReference>
<evidence type="ECO:0000256" key="1">
    <source>
        <dbReference type="ARBA" id="ARBA00004448"/>
    </source>
</evidence>
<evidence type="ECO:0000256" key="6">
    <source>
        <dbReference type="ARBA" id="ARBA00022692"/>
    </source>
</evidence>
<dbReference type="Pfam" id="PF00032">
    <property type="entry name" value="Cytochrom_B_C"/>
    <property type="match status" value="1"/>
</dbReference>
<dbReference type="GO" id="GO:0005743">
    <property type="term" value="C:mitochondrial inner membrane"/>
    <property type="evidence" value="ECO:0007669"/>
    <property type="project" value="UniProtKB-SubCell"/>
</dbReference>
<feature type="binding site" description="axial binding residue" evidence="15">
    <location>
        <position position="96"/>
    </location>
    <ligand>
        <name>heme b</name>
        <dbReference type="ChEBI" id="CHEBI:60344"/>
        <label>b566</label>
    </ligand>
    <ligandPart>
        <name>Fe</name>
        <dbReference type="ChEBI" id="CHEBI:18248"/>
    </ligandPart>
</feature>
<reference evidence="19" key="1">
    <citation type="journal article" date="1999" name="Plant Cell">
        <title>The complete mitochondrial DNA sequences of Nephroselmis olivacea and Pedinomonas minor: two radically different evolutionary patterns within the green algae.</title>
        <authorList>
            <person name="Turmel M."/>
            <person name="Lemieux C."/>
            <person name="Burger G."/>
            <person name="Lang B.F."/>
            <person name="Otis C."/>
            <person name="Plante I."/>
            <person name="Gray M.W."/>
        </authorList>
    </citation>
    <scope>NUCLEOTIDE SEQUENCE</scope>
    <source>
        <strain evidence="19">UTEX LB 1350</strain>
    </source>
</reference>
<name>Q9ZY19_PEDMN</name>
<dbReference type="GO" id="GO:0008121">
    <property type="term" value="F:quinol-cytochrome-c reductase activity"/>
    <property type="evidence" value="ECO:0007669"/>
    <property type="project" value="InterPro"/>
</dbReference>
<dbReference type="InterPro" id="IPR036150">
    <property type="entry name" value="Cyt_b/b6_C_sf"/>
</dbReference>
<keyword evidence="8" id="KW-0999">Mitochondrion inner membrane</keyword>
<dbReference type="GO" id="GO:0016491">
    <property type="term" value="F:oxidoreductase activity"/>
    <property type="evidence" value="ECO:0007669"/>
    <property type="project" value="UniProtKB-UniRule"/>
</dbReference>
<organism evidence="19">
    <name type="scientific">Pedinomonas minor</name>
    <name type="common">Green alga</name>
    <dbReference type="NCBI Taxonomy" id="3159"/>
    <lineage>
        <taxon>Eukaryota</taxon>
        <taxon>Viridiplantae</taxon>
        <taxon>Chlorophyta</taxon>
        <taxon>core chlorophytes</taxon>
        <taxon>Pedinophyceae</taxon>
        <taxon>Pedinomonadales</taxon>
        <taxon>Pedinomonadaceae</taxon>
        <taxon>Pedinomonas</taxon>
    </lineage>
</organism>
<dbReference type="RefSeq" id="NP_050066.1">
    <property type="nucleotide sequence ID" value="NC_000892.1"/>
</dbReference>
<keyword evidence="12 16" id="KW-0496">Mitochondrion</keyword>
<comment type="cofactor">
    <cofactor evidence="15">
        <name>heme</name>
        <dbReference type="ChEBI" id="CHEBI:30413"/>
    </cofactor>
    <text evidence="15">Binds 2 heme groups non-covalently.</text>
</comment>
<evidence type="ECO:0000256" key="10">
    <source>
        <dbReference type="ARBA" id="ARBA00022989"/>
    </source>
</evidence>
<dbReference type="PANTHER" id="PTHR19271">
    <property type="entry name" value="CYTOCHROME B"/>
    <property type="match status" value="1"/>
</dbReference>
<dbReference type="InterPro" id="IPR030689">
    <property type="entry name" value="Cytochrome_b"/>
</dbReference>
<feature type="transmembrane region" description="Helical" evidence="16">
    <location>
        <begin position="351"/>
        <end position="370"/>
    </location>
</feature>
<keyword evidence="11 15" id="KW-0408">Iron</keyword>
<dbReference type="InterPro" id="IPR005798">
    <property type="entry name" value="Cyt_b/b6_C"/>
</dbReference>
<feature type="transmembrane region" description="Helical" evidence="16">
    <location>
        <begin position="289"/>
        <end position="312"/>
    </location>
</feature>
<proteinExistence type="inferred from homology"/>
<comment type="function">
    <text evidence="16">Component of the ubiquinol-cytochrome c reductase complex (complex III or cytochrome b-c1 complex) that is part of the mitochondrial respiratory chain. The b-c1 complex mediates electron transfer from ubiquinol to cytochrome c. Contributes to the generation of a proton gradient across the mitochondrial membrane that is then used for ATP synthesis.</text>
</comment>
<evidence type="ECO:0000256" key="11">
    <source>
        <dbReference type="ARBA" id="ARBA00023004"/>
    </source>
</evidence>
<dbReference type="GO" id="GO:0046872">
    <property type="term" value="F:metal ion binding"/>
    <property type="evidence" value="ECO:0007669"/>
    <property type="project" value="UniProtKB-UniRule"/>
</dbReference>
<keyword evidence="13 16" id="KW-0472">Membrane</keyword>
<evidence type="ECO:0000256" key="12">
    <source>
        <dbReference type="ARBA" id="ARBA00023128"/>
    </source>
</evidence>
<comment type="cofactor">
    <cofactor evidence="16">
        <name>heme b</name>
        <dbReference type="ChEBI" id="CHEBI:60344"/>
    </cofactor>
    <text evidence="16">Binds 2 heme groups non-covalently.</text>
</comment>
<dbReference type="CDD" id="cd00284">
    <property type="entry name" value="Cytochrome_b_N"/>
    <property type="match status" value="1"/>
</dbReference>
<keyword evidence="9 16" id="KW-0249">Electron transport</keyword>
<dbReference type="Gene3D" id="1.20.810.10">
    <property type="entry name" value="Cytochrome Bc1 Complex, Chain C"/>
    <property type="match status" value="1"/>
</dbReference>
<keyword evidence="7 15" id="KW-0479">Metal-binding</keyword>
<gene>
    <name evidence="19" type="primary">cob</name>
</gene>
<keyword evidence="6 16" id="KW-0812">Transmembrane</keyword>
<feature type="domain" description="Cytochrome b/b6 N-terminal region profile" evidence="17">
    <location>
        <begin position="1"/>
        <end position="210"/>
    </location>
</feature>
<dbReference type="PIRSF" id="PIRSF038885">
    <property type="entry name" value="COB"/>
    <property type="match status" value="1"/>
</dbReference>
<feature type="transmembrane region" description="Helical" evidence="16">
    <location>
        <begin position="112"/>
        <end position="134"/>
    </location>
</feature>
<evidence type="ECO:0000256" key="5">
    <source>
        <dbReference type="ARBA" id="ARBA00022660"/>
    </source>
</evidence>
<feature type="transmembrane region" description="Helical" evidence="16">
    <location>
        <begin position="182"/>
        <end position="201"/>
    </location>
</feature>
<dbReference type="PROSITE" id="PS51002">
    <property type="entry name" value="CYTB_NTER"/>
    <property type="match status" value="1"/>
</dbReference>
<dbReference type="InterPro" id="IPR027387">
    <property type="entry name" value="Cytb/b6-like_sf"/>
</dbReference>
<evidence type="ECO:0000256" key="8">
    <source>
        <dbReference type="ARBA" id="ARBA00022792"/>
    </source>
</evidence>
<evidence type="ECO:0000256" key="16">
    <source>
        <dbReference type="RuleBase" id="RU362117"/>
    </source>
</evidence>
<keyword evidence="3 16" id="KW-0813">Transport</keyword>
<evidence type="ECO:0000256" key="3">
    <source>
        <dbReference type="ARBA" id="ARBA00022448"/>
    </source>
</evidence>
<evidence type="ECO:0000256" key="4">
    <source>
        <dbReference type="ARBA" id="ARBA00022617"/>
    </source>
</evidence>
<dbReference type="PANTHER" id="PTHR19271:SF16">
    <property type="entry name" value="CYTOCHROME B"/>
    <property type="match status" value="1"/>
</dbReference>